<organism evidence="1 2">
    <name type="scientific">Mycoplasma miroungigenitalium</name>
    <dbReference type="NCBI Taxonomy" id="754515"/>
    <lineage>
        <taxon>Bacteria</taxon>
        <taxon>Bacillati</taxon>
        <taxon>Mycoplasmatota</taxon>
        <taxon>Mollicutes</taxon>
        <taxon>Mycoplasmataceae</taxon>
        <taxon>Mycoplasma</taxon>
    </lineage>
</organism>
<dbReference type="KEGG" id="mmir:HLA87_00865"/>
<dbReference type="Gene3D" id="3.10.560.10">
    <property type="entry name" value="Outer membrane lipoprotein wza domain like"/>
    <property type="match status" value="1"/>
</dbReference>
<keyword evidence="2" id="KW-1185">Reference proteome</keyword>
<dbReference type="RefSeq" id="WP_171110997.1">
    <property type="nucleotide sequence ID" value="NZ_CP053096.1"/>
</dbReference>
<protein>
    <submittedName>
        <fullName evidence="1">Uncharacterized protein</fullName>
    </submittedName>
</protein>
<dbReference type="EMBL" id="CP053096">
    <property type="protein sequence ID" value="QJR43349.1"/>
    <property type="molecule type" value="Genomic_DNA"/>
</dbReference>
<reference evidence="1 2" key="1">
    <citation type="submission" date="2020-05" db="EMBL/GenBank/DDBJ databases">
        <title>Novel Mycoplasma species detected in Mirounga angustirostris (northern elephant seal) from the USA.</title>
        <authorList>
            <person name="Volokhov D.V."/>
        </authorList>
    </citation>
    <scope>NUCLEOTIDE SEQUENCE [LARGE SCALE GENOMIC DNA]</scope>
    <source>
        <strain evidence="1 2">Mirounga ES2806-GEN</strain>
    </source>
</reference>
<dbReference type="AlphaFoldDB" id="A0A6M4JB89"/>
<evidence type="ECO:0000313" key="1">
    <source>
        <dbReference type="EMBL" id="QJR43349.1"/>
    </source>
</evidence>
<proteinExistence type="predicted"/>
<dbReference type="Proteomes" id="UP000500686">
    <property type="component" value="Chromosome"/>
</dbReference>
<gene>
    <name evidence="1" type="ORF">HLA87_00865</name>
</gene>
<name>A0A6M4JB89_9MOLU</name>
<accession>A0A6M4JB89</accession>
<evidence type="ECO:0000313" key="2">
    <source>
        <dbReference type="Proteomes" id="UP000500686"/>
    </source>
</evidence>
<dbReference type="NCBIfam" id="NF045978">
    <property type="entry name" value="ComEA_MAG0490"/>
    <property type="match status" value="1"/>
</dbReference>
<sequence>MRKKRITKYLFGVILLFFGAITISFANDQRTIKISDTKKKTVIVNVKGAVNNPGEYEIDVGTKFIDILKTAGITNDSDLSKVPISSLVDKSLTIEIPYKKTAPNKIYWDRLNTVEQLIERGVKRKIALIIINNKTKIGNPTWEKIASIKGIGPASIKKLKTIIII</sequence>